<organism evidence="2 3">
    <name type="scientific">Eleutherodactylus coqui</name>
    <name type="common">Puerto Rican coqui</name>
    <dbReference type="NCBI Taxonomy" id="57060"/>
    <lineage>
        <taxon>Eukaryota</taxon>
        <taxon>Metazoa</taxon>
        <taxon>Chordata</taxon>
        <taxon>Craniata</taxon>
        <taxon>Vertebrata</taxon>
        <taxon>Euteleostomi</taxon>
        <taxon>Amphibia</taxon>
        <taxon>Batrachia</taxon>
        <taxon>Anura</taxon>
        <taxon>Neobatrachia</taxon>
        <taxon>Hyloidea</taxon>
        <taxon>Eleutherodactylidae</taxon>
        <taxon>Eleutherodactylinae</taxon>
        <taxon>Eleutherodactylus</taxon>
        <taxon>Eleutherodactylus</taxon>
    </lineage>
</organism>
<keyword evidence="1" id="KW-0472">Membrane</keyword>
<dbReference type="EMBL" id="WNTK01000003">
    <property type="protein sequence ID" value="KAG9486593.1"/>
    <property type="molecule type" value="Genomic_DNA"/>
</dbReference>
<dbReference type="Proteomes" id="UP000770717">
    <property type="component" value="Unassembled WGS sequence"/>
</dbReference>
<keyword evidence="3" id="KW-1185">Reference proteome</keyword>
<evidence type="ECO:0000256" key="1">
    <source>
        <dbReference type="SAM" id="Phobius"/>
    </source>
</evidence>
<keyword evidence="1" id="KW-1133">Transmembrane helix</keyword>
<protein>
    <submittedName>
        <fullName evidence="2">Uncharacterized protein</fullName>
    </submittedName>
</protein>
<gene>
    <name evidence="2" type="ORF">GDO78_006784</name>
</gene>
<evidence type="ECO:0000313" key="2">
    <source>
        <dbReference type="EMBL" id="KAG9486593.1"/>
    </source>
</evidence>
<feature type="transmembrane region" description="Helical" evidence="1">
    <location>
        <begin position="7"/>
        <end position="26"/>
    </location>
</feature>
<name>A0A8J6FE79_ELECQ</name>
<proteinExistence type="predicted"/>
<reference evidence="2" key="1">
    <citation type="thesis" date="2020" institute="ProQuest LLC" country="789 East Eisenhower Parkway, Ann Arbor, MI, USA">
        <title>Comparative Genomics and Chromosome Evolution.</title>
        <authorList>
            <person name="Mudd A.B."/>
        </authorList>
    </citation>
    <scope>NUCLEOTIDE SEQUENCE</scope>
    <source>
        <strain evidence="2">HN-11 Male</strain>
        <tissue evidence="2">Kidney and liver</tissue>
    </source>
</reference>
<comment type="caution">
    <text evidence="2">The sequence shown here is derived from an EMBL/GenBank/DDBJ whole genome shotgun (WGS) entry which is preliminary data.</text>
</comment>
<accession>A0A8J6FE79</accession>
<keyword evidence="1" id="KW-0812">Transmembrane</keyword>
<sequence length="158" mass="17679">MHFRQRFINLVGIVMDYFLILVHYVFPRSMGGDMGWLGWDWLLHTHLPRHTCTGHSPDSSHISLLASHLCSRSPLPPQPAPPSLSPPASLSPSCARISAPFHCRCWACFHRPCRLSKPCSHLCSRPIPRQVIDSRVSPAAAFRMEAVHRQVTTAAIAI</sequence>
<evidence type="ECO:0000313" key="3">
    <source>
        <dbReference type="Proteomes" id="UP000770717"/>
    </source>
</evidence>
<dbReference type="AlphaFoldDB" id="A0A8J6FE79"/>